<evidence type="ECO:0000256" key="4">
    <source>
        <dbReference type="ARBA" id="ARBA00022692"/>
    </source>
</evidence>
<dbReference type="Proteomes" id="UP000305887">
    <property type="component" value="Unassembled WGS sequence"/>
</dbReference>
<gene>
    <name evidence="8" type="ORF">FHG66_14390</name>
</gene>
<dbReference type="AlphaFoldDB" id="A0A5C4MRB5"/>
<feature type="transmembrane region" description="Helical" evidence="7">
    <location>
        <begin position="264"/>
        <end position="282"/>
    </location>
</feature>
<dbReference type="InterPro" id="IPR051788">
    <property type="entry name" value="MFS_Transporter"/>
</dbReference>
<evidence type="ECO:0000313" key="8">
    <source>
        <dbReference type="EMBL" id="TNC48307.1"/>
    </source>
</evidence>
<evidence type="ECO:0000256" key="2">
    <source>
        <dbReference type="ARBA" id="ARBA00008335"/>
    </source>
</evidence>
<evidence type="ECO:0000256" key="1">
    <source>
        <dbReference type="ARBA" id="ARBA00004127"/>
    </source>
</evidence>
<comment type="caution">
    <text evidence="8">The sequence shown here is derived from an EMBL/GenBank/DDBJ whole genome shotgun (WGS) entry which is preliminary data.</text>
</comment>
<dbReference type="GO" id="GO:0016020">
    <property type="term" value="C:membrane"/>
    <property type="evidence" value="ECO:0007669"/>
    <property type="project" value="TreeGrafter"/>
</dbReference>
<sequence>MTSIAQPVTSAPGFGSRLFLSGALAFFVAGTLPALYGVALPIWSERFGLGEGEGGLLLSANGAGAFLAVLSGVFGIPGLGSRTGLLALGLGAMLLSVAGTWGLTLAAAVVTGFGFGLLTTSVNRRFLAGFGERGPGMVGLVNAVYGLGAILSPLAFLLAGGRPGAVFLGTTALALFALTLAEPDEAPAARGLPDLSQRRLLVTLFIFANGLVEGISIGFGASALIGVGLSAQAAAQLTSGFFVAYLLSRVSLYWLAHRIPSDRLFVIGAGGAGLAMAVAVLGAPAVGYVVAGAFIGLIFPAYYVWAIGILGEDARMTAAILTMALLGSTLGPIVLRPILAVTGEEGVFWIVSAAGLMLATCFAALKGRARALAPASA</sequence>
<keyword evidence="6 7" id="KW-0472">Membrane</keyword>
<feature type="transmembrane region" description="Helical" evidence="7">
    <location>
        <begin position="164"/>
        <end position="181"/>
    </location>
</feature>
<evidence type="ECO:0000256" key="7">
    <source>
        <dbReference type="SAM" id="Phobius"/>
    </source>
</evidence>
<feature type="transmembrane region" description="Helical" evidence="7">
    <location>
        <begin position="347"/>
        <end position="365"/>
    </location>
</feature>
<feature type="transmembrane region" description="Helical" evidence="7">
    <location>
        <begin position="201"/>
        <end position="227"/>
    </location>
</feature>
<protein>
    <recommendedName>
        <fullName evidence="10">MFS transporter</fullName>
    </recommendedName>
</protein>
<feature type="transmembrane region" description="Helical" evidence="7">
    <location>
        <begin position="317"/>
        <end position="335"/>
    </location>
</feature>
<evidence type="ECO:0000256" key="6">
    <source>
        <dbReference type="ARBA" id="ARBA00023136"/>
    </source>
</evidence>
<keyword evidence="3" id="KW-0813">Transport</keyword>
<name>A0A5C4MRB5_9RHOB</name>
<dbReference type="SUPFAM" id="SSF103473">
    <property type="entry name" value="MFS general substrate transporter"/>
    <property type="match status" value="1"/>
</dbReference>
<evidence type="ECO:0000313" key="9">
    <source>
        <dbReference type="Proteomes" id="UP000305887"/>
    </source>
</evidence>
<dbReference type="GO" id="GO:0012505">
    <property type="term" value="C:endomembrane system"/>
    <property type="evidence" value="ECO:0007669"/>
    <property type="project" value="UniProtKB-SubCell"/>
</dbReference>
<feature type="transmembrane region" description="Helical" evidence="7">
    <location>
        <begin position="55"/>
        <end position="79"/>
    </location>
</feature>
<feature type="transmembrane region" description="Helical" evidence="7">
    <location>
        <begin position="85"/>
        <end position="118"/>
    </location>
</feature>
<feature type="transmembrane region" description="Helical" evidence="7">
    <location>
        <begin position="18"/>
        <end position="43"/>
    </location>
</feature>
<dbReference type="PANTHER" id="PTHR23514:SF3">
    <property type="entry name" value="BYPASS OF STOP CODON PROTEIN 6"/>
    <property type="match status" value="1"/>
</dbReference>
<organism evidence="8 9">
    <name type="scientific">Rubellimicrobium rubrum</name>
    <dbReference type="NCBI Taxonomy" id="2585369"/>
    <lineage>
        <taxon>Bacteria</taxon>
        <taxon>Pseudomonadati</taxon>
        <taxon>Pseudomonadota</taxon>
        <taxon>Alphaproteobacteria</taxon>
        <taxon>Rhodobacterales</taxon>
        <taxon>Roseobacteraceae</taxon>
        <taxon>Rubellimicrobium</taxon>
    </lineage>
</organism>
<dbReference type="RefSeq" id="WP_139077761.1">
    <property type="nucleotide sequence ID" value="NZ_VDFU01000018.1"/>
</dbReference>
<evidence type="ECO:0008006" key="10">
    <source>
        <dbReference type="Google" id="ProtNLM"/>
    </source>
</evidence>
<evidence type="ECO:0000256" key="5">
    <source>
        <dbReference type="ARBA" id="ARBA00022989"/>
    </source>
</evidence>
<dbReference type="EMBL" id="VDFU01000018">
    <property type="protein sequence ID" value="TNC48307.1"/>
    <property type="molecule type" value="Genomic_DNA"/>
</dbReference>
<evidence type="ECO:0000256" key="3">
    <source>
        <dbReference type="ARBA" id="ARBA00022448"/>
    </source>
</evidence>
<proteinExistence type="inferred from homology"/>
<keyword evidence="4 7" id="KW-0812">Transmembrane</keyword>
<dbReference type="Gene3D" id="1.20.1250.20">
    <property type="entry name" value="MFS general substrate transporter like domains"/>
    <property type="match status" value="1"/>
</dbReference>
<keyword evidence="5 7" id="KW-1133">Transmembrane helix</keyword>
<comment type="similarity">
    <text evidence="2">Belongs to the major facilitator superfamily.</text>
</comment>
<feature type="transmembrane region" description="Helical" evidence="7">
    <location>
        <begin position="288"/>
        <end position="310"/>
    </location>
</feature>
<accession>A0A5C4MRB5</accession>
<dbReference type="PANTHER" id="PTHR23514">
    <property type="entry name" value="BYPASS OF STOP CODON PROTEIN 6"/>
    <property type="match status" value="1"/>
</dbReference>
<dbReference type="OrthoDB" id="581345at2"/>
<feature type="transmembrane region" description="Helical" evidence="7">
    <location>
        <begin position="233"/>
        <end position="252"/>
    </location>
</feature>
<dbReference type="InterPro" id="IPR036259">
    <property type="entry name" value="MFS_trans_sf"/>
</dbReference>
<keyword evidence="9" id="KW-1185">Reference proteome</keyword>
<comment type="subcellular location">
    <subcellularLocation>
        <location evidence="1">Endomembrane system</location>
        <topology evidence="1">Multi-pass membrane protein</topology>
    </subcellularLocation>
</comment>
<feature type="transmembrane region" description="Helical" evidence="7">
    <location>
        <begin position="139"/>
        <end position="158"/>
    </location>
</feature>
<reference evidence="8 9" key="1">
    <citation type="submission" date="2019-06" db="EMBL/GenBank/DDBJ databases">
        <title>YIM 131921 draft genome.</title>
        <authorList>
            <person name="Jiang L."/>
        </authorList>
    </citation>
    <scope>NUCLEOTIDE SEQUENCE [LARGE SCALE GENOMIC DNA]</scope>
    <source>
        <strain evidence="8 9">YIM 131921</strain>
    </source>
</reference>